<comment type="caution">
    <text evidence="2">The sequence shown here is derived from an EMBL/GenBank/DDBJ whole genome shotgun (WGS) entry which is preliminary data.</text>
</comment>
<accession>A0ABS1GGA6</accession>
<keyword evidence="1" id="KW-1133">Transmembrane helix</keyword>
<evidence type="ECO:0000256" key="1">
    <source>
        <dbReference type="SAM" id="Phobius"/>
    </source>
</evidence>
<name>A0ABS1GGA6_9AQUI</name>
<evidence type="ECO:0008006" key="4">
    <source>
        <dbReference type="Google" id="ProtNLM"/>
    </source>
</evidence>
<dbReference type="RefSeq" id="WP_200673350.1">
    <property type="nucleotide sequence ID" value="NZ_JAACYA010000001.1"/>
</dbReference>
<gene>
    <name evidence="2" type="ORF">GWK41_02580</name>
</gene>
<proteinExistence type="predicted"/>
<keyword evidence="3" id="KW-1185">Reference proteome</keyword>
<dbReference type="Proteomes" id="UP000772812">
    <property type="component" value="Unassembled WGS sequence"/>
</dbReference>
<organism evidence="2 3">
    <name type="scientific">Persephonella atlantica</name>
    <dbReference type="NCBI Taxonomy" id="2699429"/>
    <lineage>
        <taxon>Bacteria</taxon>
        <taxon>Pseudomonadati</taxon>
        <taxon>Aquificota</taxon>
        <taxon>Aquificia</taxon>
        <taxon>Aquificales</taxon>
        <taxon>Hydrogenothermaceae</taxon>
        <taxon>Persephonella</taxon>
    </lineage>
</organism>
<keyword evidence="1" id="KW-0472">Membrane</keyword>
<feature type="transmembrane region" description="Helical" evidence="1">
    <location>
        <begin position="79"/>
        <end position="100"/>
    </location>
</feature>
<evidence type="ECO:0000313" key="3">
    <source>
        <dbReference type="Proteomes" id="UP000772812"/>
    </source>
</evidence>
<reference evidence="2 3" key="1">
    <citation type="journal article" date="2021" name="Syst. Appl. Microbiol.">
        <title>Persephonella atlantica sp. nov.: How to adapt to physico-chemical gradients in high temperature hydrothermal habitats.</title>
        <authorList>
            <person name="Francois D.X."/>
            <person name="Godfroy A."/>
            <person name="Mathien C."/>
            <person name="Aube J."/>
            <person name="Cathalot C."/>
            <person name="Lesongeur F."/>
            <person name="L'Haridon S."/>
            <person name="Philippon X."/>
            <person name="Roussel E.G."/>
        </authorList>
    </citation>
    <scope>NUCLEOTIDE SEQUENCE [LARGE SCALE GENOMIC DNA]</scope>
    <source>
        <strain evidence="2 3">MO1340</strain>
    </source>
</reference>
<sequence>MEYNLVHAMFGRFGVLIPLLGLFFELGAVITGKKAVSKISGSIVLLGYAIVIIAGITGFEELEYLHSAHVPTDRYSLHILLGSIIIFLFTIISFIRIYLFKNVVEKLVVTYFVLYVLMVTLNLFSNEFVTRAVWGR</sequence>
<dbReference type="EMBL" id="JAACYA010000001">
    <property type="protein sequence ID" value="MBK3331954.1"/>
    <property type="molecule type" value="Genomic_DNA"/>
</dbReference>
<keyword evidence="1" id="KW-0812">Transmembrane</keyword>
<feature type="transmembrane region" description="Helical" evidence="1">
    <location>
        <begin position="6"/>
        <end position="27"/>
    </location>
</feature>
<evidence type="ECO:0000313" key="2">
    <source>
        <dbReference type="EMBL" id="MBK3331954.1"/>
    </source>
</evidence>
<protein>
    <recommendedName>
        <fullName evidence="4">DUF2231 domain-containing protein</fullName>
    </recommendedName>
</protein>
<feature type="transmembrane region" description="Helical" evidence="1">
    <location>
        <begin position="107"/>
        <end position="125"/>
    </location>
</feature>
<feature type="transmembrane region" description="Helical" evidence="1">
    <location>
        <begin position="39"/>
        <end position="59"/>
    </location>
</feature>